<dbReference type="Proteomes" id="UP000756346">
    <property type="component" value="Unassembled WGS sequence"/>
</dbReference>
<keyword evidence="3" id="KW-1185">Reference proteome</keyword>
<feature type="region of interest" description="Disordered" evidence="1">
    <location>
        <begin position="80"/>
        <end position="104"/>
    </location>
</feature>
<comment type="caution">
    <text evidence="2">The sequence shown here is derived from an EMBL/GenBank/DDBJ whole genome shotgun (WGS) entry which is preliminary data.</text>
</comment>
<dbReference type="EMBL" id="JAGTJQ010000005">
    <property type="protein sequence ID" value="KAH7031380.1"/>
    <property type="molecule type" value="Genomic_DNA"/>
</dbReference>
<name>A0A9P8Y9Y2_9PEZI</name>
<sequence length="104" mass="11276">MLKAACDDVHGGASAWIYSRSRESRSYNGTNTDDHPLGSIYGMADTSSVCEGIFLCLPARCPTCACVARSRARTTGLTDRCTRPHHCSGREQRHTSTPPSAWVS</sequence>
<evidence type="ECO:0000313" key="3">
    <source>
        <dbReference type="Proteomes" id="UP000756346"/>
    </source>
</evidence>
<evidence type="ECO:0000313" key="2">
    <source>
        <dbReference type="EMBL" id="KAH7031380.1"/>
    </source>
</evidence>
<feature type="compositionally biased region" description="Polar residues" evidence="1">
    <location>
        <begin position="95"/>
        <end position="104"/>
    </location>
</feature>
<dbReference type="GeneID" id="70183569"/>
<proteinExistence type="predicted"/>
<organism evidence="2 3">
    <name type="scientific">Microdochium trichocladiopsis</name>
    <dbReference type="NCBI Taxonomy" id="1682393"/>
    <lineage>
        <taxon>Eukaryota</taxon>
        <taxon>Fungi</taxon>
        <taxon>Dikarya</taxon>
        <taxon>Ascomycota</taxon>
        <taxon>Pezizomycotina</taxon>
        <taxon>Sordariomycetes</taxon>
        <taxon>Xylariomycetidae</taxon>
        <taxon>Xylariales</taxon>
        <taxon>Microdochiaceae</taxon>
        <taxon>Microdochium</taxon>
    </lineage>
</organism>
<gene>
    <name evidence="2" type="ORF">B0I36DRAFT_323809</name>
</gene>
<reference evidence="2" key="1">
    <citation type="journal article" date="2021" name="Nat. Commun.">
        <title>Genetic determinants of endophytism in the Arabidopsis root mycobiome.</title>
        <authorList>
            <person name="Mesny F."/>
            <person name="Miyauchi S."/>
            <person name="Thiergart T."/>
            <person name="Pickel B."/>
            <person name="Atanasova L."/>
            <person name="Karlsson M."/>
            <person name="Huettel B."/>
            <person name="Barry K.W."/>
            <person name="Haridas S."/>
            <person name="Chen C."/>
            <person name="Bauer D."/>
            <person name="Andreopoulos W."/>
            <person name="Pangilinan J."/>
            <person name="LaButti K."/>
            <person name="Riley R."/>
            <person name="Lipzen A."/>
            <person name="Clum A."/>
            <person name="Drula E."/>
            <person name="Henrissat B."/>
            <person name="Kohler A."/>
            <person name="Grigoriev I.V."/>
            <person name="Martin F.M."/>
            <person name="Hacquard S."/>
        </authorList>
    </citation>
    <scope>NUCLEOTIDE SEQUENCE</scope>
    <source>
        <strain evidence="2">MPI-CAGE-CH-0230</strain>
    </source>
</reference>
<evidence type="ECO:0000256" key="1">
    <source>
        <dbReference type="SAM" id="MobiDB-lite"/>
    </source>
</evidence>
<dbReference type="AlphaFoldDB" id="A0A9P8Y9Y2"/>
<accession>A0A9P8Y9Y2</accession>
<protein>
    <submittedName>
        <fullName evidence="2">Uncharacterized protein</fullName>
    </submittedName>
</protein>
<dbReference type="RefSeq" id="XP_046013060.1">
    <property type="nucleotide sequence ID" value="XM_046154023.1"/>
</dbReference>